<evidence type="ECO:0000313" key="3">
    <source>
        <dbReference type="EMBL" id="JAT50289.1"/>
    </source>
</evidence>
<feature type="compositionally biased region" description="Polar residues" evidence="1">
    <location>
        <begin position="118"/>
        <end position="136"/>
    </location>
</feature>
<dbReference type="SMART" id="SM00959">
    <property type="entry name" value="Rho_N"/>
    <property type="match status" value="1"/>
</dbReference>
<feature type="compositionally biased region" description="Basic and acidic residues" evidence="1">
    <location>
        <begin position="49"/>
        <end position="74"/>
    </location>
</feature>
<organism evidence="3">
    <name type="scientific">Anthurium amnicola</name>
    <dbReference type="NCBI Taxonomy" id="1678845"/>
    <lineage>
        <taxon>Eukaryota</taxon>
        <taxon>Viridiplantae</taxon>
        <taxon>Streptophyta</taxon>
        <taxon>Embryophyta</taxon>
        <taxon>Tracheophyta</taxon>
        <taxon>Spermatophyta</taxon>
        <taxon>Magnoliopsida</taxon>
        <taxon>Liliopsida</taxon>
        <taxon>Araceae</taxon>
        <taxon>Pothoideae</taxon>
        <taxon>Potheae</taxon>
        <taxon>Anthurium</taxon>
    </lineage>
</organism>
<feature type="region of interest" description="Disordered" evidence="1">
    <location>
        <begin position="118"/>
        <end position="152"/>
    </location>
</feature>
<feature type="compositionally biased region" description="Low complexity" evidence="1">
    <location>
        <begin position="75"/>
        <end position="85"/>
    </location>
</feature>
<proteinExistence type="predicted"/>
<name>A0A1D1Y6L4_9ARAE</name>
<dbReference type="EMBL" id="GDJX01017647">
    <property type="protein sequence ID" value="JAT50289.1"/>
    <property type="molecule type" value="Transcribed_RNA"/>
</dbReference>
<sequence>MHAVLPGTGFPVCAPWRSCHPGKEIAESTLFLSSKGRLVQFSAYGIKSEGNRRGRSKRESDSDIPVKRDDKLKDSSSSIDESSKSSSQEEILALFRRIQSSISEGGPVMRKNRNTSIPKVSQAAKSFQEAQRQYPTQKRVRGKISSQSKDHKPPLQRAILNKDERKVDAEKFKLSRPPSNFVKRSPIPSATLLRENTGQAIGEGSPATVAGELPGLQSIDGLKLSELKELAKSRGIKGYSKLKKGELVDLLNRLLSST</sequence>
<reference evidence="3" key="1">
    <citation type="submission" date="2015-07" db="EMBL/GenBank/DDBJ databases">
        <title>Transcriptome Assembly of Anthurium amnicola.</title>
        <authorList>
            <person name="Suzuki J."/>
        </authorList>
    </citation>
    <scope>NUCLEOTIDE SEQUENCE</scope>
</reference>
<dbReference type="AlphaFoldDB" id="A0A1D1Y6L4"/>
<dbReference type="Pfam" id="PF07498">
    <property type="entry name" value="Rho_N"/>
    <property type="match status" value="1"/>
</dbReference>
<evidence type="ECO:0000256" key="1">
    <source>
        <dbReference type="SAM" id="MobiDB-lite"/>
    </source>
</evidence>
<accession>A0A1D1Y6L4</accession>
<dbReference type="PANTHER" id="PTHR34449">
    <property type="entry name" value="RHO TERMINATION FACTOR"/>
    <property type="match status" value="1"/>
</dbReference>
<feature type="domain" description="Rho termination factor-like N-terminal" evidence="2">
    <location>
        <begin position="218"/>
        <end position="258"/>
    </location>
</feature>
<gene>
    <name evidence="3" type="primary">BP-73_2</name>
    <name evidence="3" type="ORF">g.23461</name>
</gene>
<dbReference type="InterPro" id="IPR011112">
    <property type="entry name" value="Rho-like_N"/>
</dbReference>
<protein>
    <submittedName>
        <fullName evidence="3">SAP-like protein BP-73</fullName>
    </submittedName>
</protein>
<dbReference type="PANTHER" id="PTHR34449:SF2">
    <property type="entry name" value="RHO TERMINATION FACTOR"/>
    <property type="match status" value="1"/>
</dbReference>
<feature type="region of interest" description="Disordered" evidence="1">
    <location>
        <begin position="49"/>
        <end position="85"/>
    </location>
</feature>
<evidence type="ECO:0000259" key="2">
    <source>
        <dbReference type="SMART" id="SM00959"/>
    </source>
</evidence>
<dbReference type="GO" id="GO:0006353">
    <property type="term" value="P:DNA-templated transcription termination"/>
    <property type="evidence" value="ECO:0007669"/>
    <property type="project" value="InterPro"/>
</dbReference>